<organism evidence="3 4">
    <name type="scientific">Triparma laevis f. inornata</name>
    <dbReference type="NCBI Taxonomy" id="1714386"/>
    <lineage>
        <taxon>Eukaryota</taxon>
        <taxon>Sar</taxon>
        <taxon>Stramenopiles</taxon>
        <taxon>Ochrophyta</taxon>
        <taxon>Bolidophyceae</taxon>
        <taxon>Parmales</taxon>
        <taxon>Triparmaceae</taxon>
        <taxon>Triparma</taxon>
    </lineage>
</organism>
<feature type="region of interest" description="Disordered" evidence="1">
    <location>
        <begin position="25"/>
        <end position="62"/>
    </location>
</feature>
<proteinExistence type="predicted"/>
<evidence type="ECO:0000313" key="4">
    <source>
        <dbReference type="Proteomes" id="UP001162640"/>
    </source>
</evidence>
<evidence type="ECO:0000313" key="3">
    <source>
        <dbReference type="EMBL" id="GMH52311.1"/>
    </source>
</evidence>
<gene>
    <name evidence="3" type="ORF">TL16_g01205</name>
</gene>
<feature type="signal peptide" evidence="2">
    <location>
        <begin position="1"/>
        <end position="22"/>
    </location>
</feature>
<evidence type="ECO:0000256" key="1">
    <source>
        <dbReference type="SAM" id="MobiDB-lite"/>
    </source>
</evidence>
<feature type="compositionally biased region" description="Acidic residues" evidence="1">
    <location>
        <begin position="35"/>
        <end position="62"/>
    </location>
</feature>
<protein>
    <submittedName>
        <fullName evidence="3">Uncharacterized protein</fullName>
    </submittedName>
</protein>
<reference evidence="4" key="1">
    <citation type="journal article" date="2023" name="Commun. Biol.">
        <title>Genome analysis of Parmales, the sister group of diatoms, reveals the evolutionary specialization of diatoms from phago-mixotrophs to photoautotrophs.</title>
        <authorList>
            <person name="Ban H."/>
            <person name="Sato S."/>
            <person name="Yoshikawa S."/>
            <person name="Yamada K."/>
            <person name="Nakamura Y."/>
            <person name="Ichinomiya M."/>
            <person name="Sato N."/>
            <person name="Blanc-Mathieu R."/>
            <person name="Endo H."/>
            <person name="Kuwata A."/>
            <person name="Ogata H."/>
        </authorList>
    </citation>
    <scope>NUCLEOTIDE SEQUENCE [LARGE SCALE GENOMIC DNA]</scope>
</reference>
<accession>A0A9W6ZGS2</accession>
<sequence length="112" mass="12671">MYSPALLTVCLIFFLFAIYITPFSNKSLNSNSTESDAENDNDSNNDNDDDDDDDEDGEDNEDYEVDANLFVDNLIMFKFPFIQQLTTSGVFIVTTLSLFVYATQTQFADVTE</sequence>
<dbReference type="Proteomes" id="UP001162640">
    <property type="component" value="Unassembled WGS sequence"/>
</dbReference>
<comment type="caution">
    <text evidence="3">The sequence shown here is derived from an EMBL/GenBank/DDBJ whole genome shotgun (WGS) entry which is preliminary data.</text>
</comment>
<dbReference type="AlphaFoldDB" id="A0A9W6ZGS2"/>
<keyword evidence="2" id="KW-0732">Signal</keyword>
<feature type="chain" id="PRO_5040887940" evidence="2">
    <location>
        <begin position="23"/>
        <end position="112"/>
    </location>
</feature>
<name>A0A9W6ZGS2_9STRA</name>
<evidence type="ECO:0000256" key="2">
    <source>
        <dbReference type="SAM" id="SignalP"/>
    </source>
</evidence>
<dbReference type="EMBL" id="BLQM01000026">
    <property type="protein sequence ID" value="GMH52311.1"/>
    <property type="molecule type" value="Genomic_DNA"/>
</dbReference>